<organism evidence="2 3">
    <name type="scientific">Alteromonas ponticola</name>
    <dbReference type="NCBI Taxonomy" id="2720613"/>
    <lineage>
        <taxon>Bacteria</taxon>
        <taxon>Pseudomonadati</taxon>
        <taxon>Pseudomonadota</taxon>
        <taxon>Gammaproteobacteria</taxon>
        <taxon>Alteromonadales</taxon>
        <taxon>Alteromonadaceae</taxon>
        <taxon>Alteromonas/Salinimonas group</taxon>
        <taxon>Alteromonas</taxon>
    </lineage>
</organism>
<keyword evidence="1" id="KW-0472">Membrane</keyword>
<name>A0ABX1R5V4_9ALTE</name>
<evidence type="ECO:0000256" key="1">
    <source>
        <dbReference type="SAM" id="Phobius"/>
    </source>
</evidence>
<proteinExistence type="predicted"/>
<feature type="transmembrane region" description="Helical" evidence="1">
    <location>
        <begin position="43"/>
        <end position="70"/>
    </location>
</feature>
<protein>
    <submittedName>
        <fullName evidence="2">Uncharacterized protein</fullName>
    </submittedName>
</protein>
<comment type="caution">
    <text evidence="2">The sequence shown here is derived from an EMBL/GenBank/DDBJ whole genome shotgun (WGS) entry which is preliminary data.</text>
</comment>
<dbReference type="RefSeq" id="WP_169212026.1">
    <property type="nucleotide sequence ID" value="NZ_JAATNW010000009.1"/>
</dbReference>
<keyword evidence="1" id="KW-1133">Transmembrane helix</keyword>
<keyword evidence="3" id="KW-1185">Reference proteome</keyword>
<evidence type="ECO:0000313" key="3">
    <source>
        <dbReference type="Proteomes" id="UP000709336"/>
    </source>
</evidence>
<evidence type="ECO:0000313" key="2">
    <source>
        <dbReference type="EMBL" id="NMH61464.1"/>
    </source>
</evidence>
<feature type="transmembrane region" description="Helical" evidence="1">
    <location>
        <begin position="77"/>
        <end position="100"/>
    </location>
</feature>
<dbReference type="Proteomes" id="UP000709336">
    <property type="component" value="Unassembled WGS sequence"/>
</dbReference>
<sequence>MKNFLIAIIIALTLAYCLGDVANSWWGVNIVFDDEILSPFESVLTVAALGVLFVIIGFIIAVSLIGALIIGLGAAAIALLAMGVGAFWPILLVAAAIYVLCKDNSNHAVS</sequence>
<gene>
    <name evidence="2" type="ORF">HCJ96_15650</name>
</gene>
<keyword evidence="1" id="KW-0812">Transmembrane</keyword>
<accession>A0ABX1R5V4</accession>
<reference evidence="2 3" key="1">
    <citation type="submission" date="2020-03" db="EMBL/GenBank/DDBJ databases">
        <title>Alteromonas ponticola sp. nov., isolated from seawater.</title>
        <authorList>
            <person name="Yoon J.-H."/>
            <person name="Kim Y.-O."/>
        </authorList>
    </citation>
    <scope>NUCLEOTIDE SEQUENCE [LARGE SCALE GENOMIC DNA]</scope>
    <source>
        <strain evidence="2 3">MYP5</strain>
    </source>
</reference>
<dbReference type="EMBL" id="JAATNW010000009">
    <property type="protein sequence ID" value="NMH61464.1"/>
    <property type="molecule type" value="Genomic_DNA"/>
</dbReference>